<dbReference type="OrthoDB" id="2206543at2759"/>
<evidence type="ECO:0000313" key="2">
    <source>
        <dbReference type="EMBL" id="KAG2223808.1"/>
    </source>
</evidence>
<keyword evidence="3" id="KW-1185">Reference proteome</keyword>
<proteinExistence type="predicted"/>
<evidence type="ECO:0000313" key="3">
    <source>
        <dbReference type="Proteomes" id="UP000646827"/>
    </source>
</evidence>
<dbReference type="AlphaFoldDB" id="A0A8H7VPA4"/>
<organism evidence="2 3">
    <name type="scientific">Circinella minor</name>
    <dbReference type="NCBI Taxonomy" id="1195481"/>
    <lineage>
        <taxon>Eukaryota</taxon>
        <taxon>Fungi</taxon>
        <taxon>Fungi incertae sedis</taxon>
        <taxon>Mucoromycota</taxon>
        <taxon>Mucoromycotina</taxon>
        <taxon>Mucoromycetes</taxon>
        <taxon>Mucorales</taxon>
        <taxon>Lichtheimiaceae</taxon>
        <taxon>Circinella</taxon>
    </lineage>
</organism>
<evidence type="ECO:0000256" key="1">
    <source>
        <dbReference type="SAM" id="MobiDB-lite"/>
    </source>
</evidence>
<accession>A0A8H7VPA4</accession>
<feature type="compositionally biased region" description="Polar residues" evidence="1">
    <location>
        <begin position="141"/>
        <end position="153"/>
    </location>
</feature>
<dbReference type="Proteomes" id="UP000646827">
    <property type="component" value="Unassembled WGS sequence"/>
</dbReference>
<dbReference type="EMBL" id="JAEPRB010000054">
    <property type="protein sequence ID" value="KAG2223808.1"/>
    <property type="molecule type" value="Genomic_DNA"/>
</dbReference>
<protein>
    <submittedName>
        <fullName evidence="2">Uncharacterized protein</fullName>
    </submittedName>
</protein>
<comment type="caution">
    <text evidence="2">The sequence shown here is derived from an EMBL/GenBank/DDBJ whole genome shotgun (WGS) entry which is preliminary data.</text>
</comment>
<sequence>MDVLKGELRQTQQNERYYRQQFDRVNKLYETLQAKVKELESALTVRSTKKQHHFTTHSVFSISLLPIAAKSTQPQNTLSPSQLTLSSSKPTSSNLSLNKFKMQPPTISHEMKPAPAIIDTTTSAAVTPSARPKKVHPVPTYSHSPTSATTVQPPSKKRKHVINKSACIQHSCVTNITEASKFFQLPDHNQTKFEYIHIPCLQRKTRQEIRQLFRSLKINTSRVLDISYPGRNIIGILVHQHYLPHINTMLQEANIPTLTNFDPIHPDNLKDPKYKSCSEPERSNISKQCHRQRCLRAIAAQPLTLITKIARFFSSKGWIDQSDFEHIMSSPRQL</sequence>
<name>A0A8H7VPA4_9FUNG</name>
<feature type="compositionally biased region" description="Low complexity" evidence="1">
    <location>
        <begin position="75"/>
        <end position="97"/>
    </location>
</feature>
<feature type="region of interest" description="Disordered" evidence="1">
    <location>
        <begin position="73"/>
        <end position="97"/>
    </location>
</feature>
<gene>
    <name evidence="2" type="ORF">INT45_001942</name>
</gene>
<reference evidence="2 3" key="1">
    <citation type="submission" date="2020-12" db="EMBL/GenBank/DDBJ databases">
        <title>Metabolic potential, ecology and presence of endohyphal bacteria is reflected in genomic diversity of Mucoromycotina.</title>
        <authorList>
            <person name="Muszewska A."/>
            <person name="Okrasinska A."/>
            <person name="Steczkiewicz K."/>
            <person name="Drgas O."/>
            <person name="Orlowska M."/>
            <person name="Perlinska-Lenart U."/>
            <person name="Aleksandrzak-Piekarczyk T."/>
            <person name="Szatraj K."/>
            <person name="Zielenkiewicz U."/>
            <person name="Pilsyk S."/>
            <person name="Malc E."/>
            <person name="Mieczkowski P."/>
            <person name="Kruszewska J.S."/>
            <person name="Biernat P."/>
            <person name="Pawlowska J."/>
        </authorList>
    </citation>
    <scope>NUCLEOTIDE SEQUENCE [LARGE SCALE GENOMIC DNA]</scope>
    <source>
        <strain evidence="2 3">CBS 142.35</strain>
    </source>
</reference>
<feature type="region of interest" description="Disordered" evidence="1">
    <location>
        <begin position="124"/>
        <end position="157"/>
    </location>
</feature>